<dbReference type="OrthoDB" id="5307922at2759"/>
<dbReference type="Proteomes" id="UP000076580">
    <property type="component" value="Chromosome 03"/>
</dbReference>
<dbReference type="InterPro" id="IPR011042">
    <property type="entry name" value="6-blade_b-propeller_TolB-like"/>
</dbReference>
<gene>
    <name evidence="1" type="ORF">DCS_05939</name>
</gene>
<proteinExistence type="predicted"/>
<protein>
    <submittedName>
        <fullName evidence="1">Serum paraoxonase/arylesterase family protein</fullName>
    </submittedName>
</protein>
<accession>A0A151GA79</accession>
<comment type="caution">
    <text evidence="1">The sequence shown here is derived from an EMBL/GenBank/DDBJ whole genome shotgun (WGS) entry which is preliminary data.</text>
</comment>
<dbReference type="InParanoid" id="A0A151GA79"/>
<dbReference type="RefSeq" id="XP_040653342.1">
    <property type="nucleotide sequence ID" value="XM_040803238.1"/>
</dbReference>
<dbReference type="PANTHER" id="PTHR11799">
    <property type="entry name" value="PARAOXONASE"/>
    <property type="match status" value="1"/>
</dbReference>
<dbReference type="GeneID" id="63718582"/>
<dbReference type="PANTHER" id="PTHR11799:SF12">
    <property type="entry name" value="PARAOXONASE-RELATED"/>
    <property type="match status" value="1"/>
</dbReference>
<dbReference type="AlphaFoldDB" id="A0A151GA79"/>
<sequence>MAERRAFAGGPVVALLVAAFLAFLLGPAIQRTAVVFGIFRRFANSTIADDGSFTVLGDTRHCEDLHYHEPSGLLFTACESESGGVSRHSWFPPLCLFDDAKAASTSRGSFKVIDPKTMHVKSLPLQNFDKPFVTHGIDVLEDSDRPLGEAVWIFAVNHVPNDEHYAKHVEGAPKSRSVVEVFHYLIGTDSVRHIRTVSHSLITTPNDILALTPTSFFVTNDHHYREGFMRRVEDMFWGAKWSNTVYVQYEGAGSSDDEGVGASIALEGLHNNNGIGRGRGPQEVAVIGCCSGLMHVGTIDRHTIRVSESVEFDSMVDNPSYFRDPYANATYDASGFVLCGLSRAVDLLAHSRDGVAKDGVMVWKASSTGGHEWNKTLLFEDDGSRIRTGSSAVLVALDPADEGGLRRGRLFVTGFMSRNMIAVDIDL</sequence>
<organism evidence="1 2">
    <name type="scientific">Drechmeria coniospora</name>
    <name type="common">Nematophagous fungus</name>
    <name type="synonym">Meria coniospora</name>
    <dbReference type="NCBI Taxonomy" id="98403"/>
    <lineage>
        <taxon>Eukaryota</taxon>
        <taxon>Fungi</taxon>
        <taxon>Dikarya</taxon>
        <taxon>Ascomycota</taxon>
        <taxon>Pezizomycotina</taxon>
        <taxon>Sordariomycetes</taxon>
        <taxon>Hypocreomycetidae</taxon>
        <taxon>Hypocreales</taxon>
        <taxon>Ophiocordycipitaceae</taxon>
        <taxon>Drechmeria</taxon>
    </lineage>
</organism>
<evidence type="ECO:0000313" key="1">
    <source>
        <dbReference type="EMBL" id="KYK53990.1"/>
    </source>
</evidence>
<reference evidence="1 2" key="1">
    <citation type="journal article" date="2016" name="Sci. Rep.">
        <title>Insights into Adaptations to a Near-Obligate Nematode Endoparasitic Lifestyle from the Finished Genome of Drechmeria coniospora.</title>
        <authorList>
            <person name="Zhang L."/>
            <person name="Zhou Z."/>
            <person name="Guo Q."/>
            <person name="Fokkens L."/>
            <person name="Miskei M."/>
            <person name="Pocsi I."/>
            <person name="Zhang W."/>
            <person name="Chen M."/>
            <person name="Wang L."/>
            <person name="Sun Y."/>
            <person name="Donzelli B.G."/>
            <person name="Gibson D.M."/>
            <person name="Nelson D.R."/>
            <person name="Luo J.G."/>
            <person name="Rep M."/>
            <person name="Liu H."/>
            <person name="Yang S."/>
            <person name="Wang J."/>
            <person name="Krasnoff S.B."/>
            <person name="Xu Y."/>
            <person name="Molnar I."/>
            <person name="Lin M."/>
        </authorList>
    </citation>
    <scope>NUCLEOTIDE SEQUENCE [LARGE SCALE GENOMIC DNA]</scope>
    <source>
        <strain evidence="1 2">ARSEF 6962</strain>
    </source>
</reference>
<dbReference type="EMBL" id="LAYC01000003">
    <property type="protein sequence ID" value="KYK53990.1"/>
    <property type="molecule type" value="Genomic_DNA"/>
</dbReference>
<evidence type="ECO:0000313" key="2">
    <source>
        <dbReference type="Proteomes" id="UP000076580"/>
    </source>
</evidence>
<dbReference type="InterPro" id="IPR051288">
    <property type="entry name" value="Serum_paraoxonase/arylesterase"/>
</dbReference>
<name>A0A151GA79_DRECN</name>
<keyword evidence="2" id="KW-1185">Reference proteome</keyword>
<dbReference type="Gene3D" id="2.120.10.30">
    <property type="entry name" value="TolB, C-terminal domain"/>
    <property type="match status" value="1"/>
</dbReference>